<dbReference type="InterPro" id="IPR016181">
    <property type="entry name" value="Acyl_CoA_acyltransferase"/>
</dbReference>
<evidence type="ECO:0000256" key="3">
    <source>
        <dbReference type="ARBA" id="ARBA00023315"/>
    </source>
</evidence>
<comment type="caution">
    <text evidence="4">The sequence shown here is derived from an EMBL/GenBank/DDBJ whole genome shotgun (WGS) entry which is preliminary data.</text>
</comment>
<evidence type="ECO:0000256" key="2">
    <source>
        <dbReference type="ARBA" id="ARBA00022679"/>
    </source>
</evidence>
<dbReference type="RefSeq" id="WP_369864072.1">
    <property type="nucleotide sequence ID" value="NZ_JBCLPP010000077.1"/>
</dbReference>
<organism evidence="4 5">
    <name type="scientific">Heminiphilus faecis</name>
    <dbReference type="NCBI Taxonomy" id="2601703"/>
    <lineage>
        <taxon>Bacteria</taxon>
        <taxon>Pseudomonadati</taxon>
        <taxon>Bacteroidota</taxon>
        <taxon>Bacteroidia</taxon>
        <taxon>Bacteroidales</taxon>
        <taxon>Muribaculaceae</taxon>
        <taxon>Heminiphilus</taxon>
    </lineage>
</organism>
<dbReference type="SUPFAM" id="SSF55729">
    <property type="entry name" value="Acyl-CoA N-acyltransferases (Nat)"/>
    <property type="match status" value="1"/>
</dbReference>
<dbReference type="Proteomes" id="UP001565200">
    <property type="component" value="Unassembled WGS sequence"/>
</dbReference>
<name>A0ABV4CZ77_9BACT</name>
<gene>
    <name evidence="4" type="ORF">AAK873_13925</name>
</gene>
<proteinExistence type="predicted"/>
<dbReference type="PANTHER" id="PTHR36449">
    <property type="entry name" value="ACETYLTRANSFERASE-RELATED"/>
    <property type="match status" value="1"/>
</dbReference>
<reference evidence="4 5" key="1">
    <citation type="submission" date="2024-03" db="EMBL/GenBank/DDBJ databases">
        <title>Mouse gut bacterial collection (mGBC) of GemPharmatech.</title>
        <authorList>
            <person name="He Y."/>
            <person name="Dong L."/>
            <person name="Wu D."/>
            <person name="Gao X."/>
            <person name="Lin Z."/>
        </authorList>
    </citation>
    <scope>NUCLEOTIDE SEQUENCE [LARGE SCALE GENOMIC DNA]</scope>
    <source>
        <strain evidence="4 5">54-13</strain>
    </source>
</reference>
<sequence>MAEFIFVENTFMVPYTKEVADYCDPFSCGDDDLDDFFSHDVFLYEDELLGKTYCWINRENQREIVAIATLSYDGIKTYTLDNPSRNALQRKIPQQKRHRSYPAVLIGRLGVNKTFQGQGLNIGTQLMDVLKYWFVDENNKAACRYMLVDAYNTDSTVHYYIKNGFKPLYKSEQSEKEAFGISEDDVLRSRVMFFDLKLITA</sequence>
<protein>
    <submittedName>
        <fullName evidence="4">GNAT family N-acetyltransferase</fullName>
    </submittedName>
</protein>
<accession>A0ABV4CZ77</accession>
<evidence type="ECO:0000313" key="5">
    <source>
        <dbReference type="Proteomes" id="UP001565200"/>
    </source>
</evidence>
<dbReference type="EMBL" id="JBCLPP010000077">
    <property type="protein sequence ID" value="MEY8246698.1"/>
    <property type="molecule type" value="Genomic_DNA"/>
</dbReference>
<evidence type="ECO:0000313" key="4">
    <source>
        <dbReference type="EMBL" id="MEY8246698.1"/>
    </source>
</evidence>
<dbReference type="Gene3D" id="3.40.630.30">
    <property type="match status" value="1"/>
</dbReference>
<keyword evidence="5" id="KW-1185">Reference proteome</keyword>
<keyword evidence="1" id="KW-1277">Toxin-antitoxin system</keyword>
<keyword evidence="2" id="KW-0808">Transferase</keyword>
<evidence type="ECO:0000256" key="1">
    <source>
        <dbReference type="ARBA" id="ARBA00022649"/>
    </source>
</evidence>
<dbReference type="PANTHER" id="PTHR36449:SF1">
    <property type="entry name" value="ACETYLTRANSFERASE"/>
    <property type="match status" value="1"/>
</dbReference>
<keyword evidence="3" id="KW-0012">Acyltransferase</keyword>